<feature type="compositionally biased region" description="Low complexity" evidence="1">
    <location>
        <begin position="317"/>
        <end position="333"/>
    </location>
</feature>
<gene>
    <name evidence="2" type="primary">CML6</name>
    <name evidence="2" type="ORF">SNAT2548_LOCUS14827</name>
</gene>
<dbReference type="EMBL" id="CAJNDS010001791">
    <property type="protein sequence ID" value="CAE7279725.1"/>
    <property type="molecule type" value="Genomic_DNA"/>
</dbReference>
<evidence type="ECO:0000313" key="2">
    <source>
        <dbReference type="EMBL" id="CAE7279725.1"/>
    </source>
</evidence>
<feature type="region of interest" description="Disordered" evidence="1">
    <location>
        <begin position="313"/>
        <end position="349"/>
    </location>
</feature>
<feature type="compositionally biased region" description="Acidic residues" evidence="1">
    <location>
        <begin position="207"/>
        <end position="223"/>
    </location>
</feature>
<feature type="compositionally biased region" description="Basic and acidic residues" evidence="1">
    <location>
        <begin position="153"/>
        <end position="162"/>
    </location>
</feature>
<evidence type="ECO:0000256" key="1">
    <source>
        <dbReference type="SAM" id="MobiDB-lite"/>
    </source>
</evidence>
<comment type="caution">
    <text evidence="2">The sequence shown here is derived from an EMBL/GenBank/DDBJ whole genome shotgun (WGS) entry which is preliminary data.</text>
</comment>
<sequence>MSARAARVCNSATVDEVKKMLRANYQGVGTAYRETDPVKVCTAYEAFILDYLAVSARVVKTVISKAAIEAFEGLDGHSAEMFGRQIAHAVQVCGLKVKSISSGLKTPPSVLRIARALQKAKDRTTPAIQADQPAVKTHFWRGRRALAKSMSDPAKDEPDVKTSKPLRRSSSSAEDIYARYGLQPPATSSTSWSHKACSTEVLQINSSDDDEAAEALDLEEDSENPPVEASQSQVHSKPGPSKVSSAKAEDAPLKHPLLSFPDLHACKTRTVYSDGSESQACLDPAAGIPQEVLDHHKDLLAKAADLVSAKAVKVKSRSATPASPSKKPSAADSMVSKDGSEDPCVDPGDIDMAKRKLHAVRQATASKPPRTYITACRCTTNNHKRELLLELSEKKYPNHVELAHSLRAKIQEQDMTYEEARALRSQLDQELAAEVPA</sequence>
<feature type="region of interest" description="Disordered" evidence="1">
    <location>
        <begin position="203"/>
        <end position="250"/>
    </location>
</feature>
<name>A0A812N874_9DINO</name>
<keyword evidence="3" id="KW-1185">Reference proteome</keyword>
<dbReference type="AlphaFoldDB" id="A0A812N874"/>
<reference evidence="2" key="1">
    <citation type="submission" date="2021-02" db="EMBL/GenBank/DDBJ databases">
        <authorList>
            <person name="Dougan E. K."/>
            <person name="Rhodes N."/>
            <person name="Thang M."/>
            <person name="Chan C."/>
        </authorList>
    </citation>
    <scope>NUCLEOTIDE SEQUENCE</scope>
</reference>
<evidence type="ECO:0000313" key="3">
    <source>
        <dbReference type="Proteomes" id="UP000604046"/>
    </source>
</evidence>
<organism evidence="2 3">
    <name type="scientific">Symbiodinium natans</name>
    <dbReference type="NCBI Taxonomy" id="878477"/>
    <lineage>
        <taxon>Eukaryota</taxon>
        <taxon>Sar</taxon>
        <taxon>Alveolata</taxon>
        <taxon>Dinophyceae</taxon>
        <taxon>Suessiales</taxon>
        <taxon>Symbiodiniaceae</taxon>
        <taxon>Symbiodinium</taxon>
    </lineage>
</organism>
<protein>
    <submittedName>
        <fullName evidence="2">CML6 protein</fullName>
    </submittedName>
</protein>
<feature type="region of interest" description="Disordered" evidence="1">
    <location>
        <begin position="146"/>
        <end position="175"/>
    </location>
</feature>
<accession>A0A812N874</accession>
<dbReference type="OrthoDB" id="10383360at2759"/>
<dbReference type="Proteomes" id="UP000604046">
    <property type="component" value="Unassembled WGS sequence"/>
</dbReference>
<proteinExistence type="predicted"/>